<dbReference type="InterPro" id="IPR003399">
    <property type="entry name" value="Mce/MlaD"/>
</dbReference>
<comment type="caution">
    <text evidence="2">The sequence shown here is derived from an EMBL/GenBank/DDBJ whole genome shotgun (WGS) entry which is preliminary data.</text>
</comment>
<accession>A0A2S5ZYH8</accession>
<organism evidence="2 3">
    <name type="scientific">Nocardia nova</name>
    <dbReference type="NCBI Taxonomy" id="37330"/>
    <lineage>
        <taxon>Bacteria</taxon>
        <taxon>Bacillati</taxon>
        <taxon>Actinomycetota</taxon>
        <taxon>Actinomycetes</taxon>
        <taxon>Mycobacteriales</taxon>
        <taxon>Nocardiaceae</taxon>
        <taxon>Nocardia</taxon>
    </lineage>
</organism>
<feature type="domain" description="Mce/MlaD" evidence="1">
    <location>
        <begin position="36"/>
        <end position="110"/>
    </location>
</feature>
<dbReference type="PANTHER" id="PTHR33371:SF16">
    <property type="entry name" value="MCE-FAMILY PROTEIN MCE3F"/>
    <property type="match status" value="1"/>
</dbReference>
<dbReference type="EMBL" id="PSZD01000024">
    <property type="protein sequence ID" value="PPJ23398.1"/>
    <property type="molecule type" value="Genomic_DNA"/>
</dbReference>
<dbReference type="Proteomes" id="UP000238356">
    <property type="component" value="Unassembled WGS sequence"/>
</dbReference>
<proteinExistence type="predicted"/>
<reference evidence="2 3" key="1">
    <citation type="submission" date="2018-02" db="EMBL/GenBank/DDBJ databases">
        <title>8 Nocardia nova and 1 Nocardia cyriacigeorgica strain used for evolution to TMP-SMX.</title>
        <authorList>
            <person name="Mehta H."/>
            <person name="Weng J."/>
            <person name="Shamoo Y."/>
        </authorList>
    </citation>
    <scope>NUCLEOTIDE SEQUENCE [LARGE SCALE GENOMIC DNA]</scope>
    <source>
        <strain evidence="2 3">BAA2227</strain>
    </source>
</reference>
<sequence>MKASSLLSLGAIAAVFVTGATYMSFGVVRVDWLTRYDTFTMALPDSAGLVPRSAVLLSGVKVGEVAAVSVANTGAQVRLRVRDDYRIPAASSVSIEQLSALGEPYVEFVPNGAGGAYLRDGQRIDTAKLTAPPSIPEMARAVTDLLAQVDPKALAALVDTFHQGLAGTEAIVPELSRSTDLLAATLLSRTPQLRALMSNLQALGADIDWMGADMKAGGPYWGQFGVGVKQVVDTVESVFRVGKFPDDYVTGTGLAPLLPQLDCRLQKIGPDLLALAPALRPAVADATDVAARIDLGSLISQAVHATGDGRSLKLSIDVK</sequence>
<evidence type="ECO:0000313" key="2">
    <source>
        <dbReference type="EMBL" id="PPJ23398.1"/>
    </source>
</evidence>
<dbReference type="InterPro" id="IPR052336">
    <property type="entry name" value="MlaD_Phospholipid_Transporter"/>
</dbReference>
<dbReference type="PANTHER" id="PTHR33371">
    <property type="entry name" value="INTERMEMBRANE PHOSPHOLIPID TRANSPORT SYSTEM BINDING PROTEIN MLAD-RELATED"/>
    <property type="match status" value="1"/>
</dbReference>
<gene>
    <name evidence="2" type="ORF">C5F51_28590</name>
</gene>
<name>A0A2S5ZYH8_9NOCA</name>
<evidence type="ECO:0000313" key="3">
    <source>
        <dbReference type="Proteomes" id="UP000238356"/>
    </source>
</evidence>
<dbReference type="GO" id="GO:0005576">
    <property type="term" value="C:extracellular region"/>
    <property type="evidence" value="ECO:0007669"/>
    <property type="project" value="TreeGrafter"/>
</dbReference>
<evidence type="ECO:0000259" key="1">
    <source>
        <dbReference type="Pfam" id="PF02470"/>
    </source>
</evidence>
<dbReference type="AlphaFoldDB" id="A0A2S5ZYH8"/>
<keyword evidence="3" id="KW-1185">Reference proteome</keyword>
<protein>
    <submittedName>
        <fullName evidence="2">MCE family protein</fullName>
    </submittedName>
</protein>
<dbReference type="Pfam" id="PF02470">
    <property type="entry name" value="MlaD"/>
    <property type="match status" value="1"/>
</dbReference>
<dbReference type="RefSeq" id="WP_104364416.1">
    <property type="nucleotide sequence ID" value="NZ_JAUJFK010000014.1"/>
</dbReference>